<dbReference type="SUPFAM" id="SSF56349">
    <property type="entry name" value="DNA breaking-rejoining enzymes"/>
    <property type="match status" value="1"/>
</dbReference>
<evidence type="ECO:0000256" key="1">
    <source>
        <dbReference type="ARBA" id="ARBA00022908"/>
    </source>
</evidence>
<evidence type="ECO:0000313" key="7">
    <source>
        <dbReference type="EMBL" id="REG85114.1"/>
    </source>
</evidence>
<dbReference type="AlphaFoldDB" id="A0A3E0DQ85"/>
<organism evidence="7 8">
    <name type="scientific">Marinomonas pollencensis</name>
    <dbReference type="NCBI Taxonomy" id="491954"/>
    <lineage>
        <taxon>Bacteria</taxon>
        <taxon>Pseudomonadati</taxon>
        <taxon>Pseudomonadota</taxon>
        <taxon>Gammaproteobacteria</taxon>
        <taxon>Oceanospirillales</taxon>
        <taxon>Oceanospirillaceae</taxon>
        <taxon>Marinomonas</taxon>
    </lineage>
</organism>
<dbReference type="Proteomes" id="UP000256542">
    <property type="component" value="Unassembled WGS sequence"/>
</dbReference>
<evidence type="ECO:0000256" key="2">
    <source>
        <dbReference type="ARBA" id="ARBA00023125"/>
    </source>
</evidence>
<dbReference type="Gene3D" id="1.10.150.130">
    <property type="match status" value="1"/>
</dbReference>
<evidence type="ECO:0000259" key="6">
    <source>
        <dbReference type="PROSITE" id="PS51900"/>
    </source>
</evidence>
<dbReference type="EMBL" id="QUNG01000003">
    <property type="protein sequence ID" value="REG85114.1"/>
    <property type="molecule type" value="Genomic_DNA"/>
</dbReference>
<dbReference type="Pfam" id="PF24624">
    <property type="entry name" value="Int_N"/>
    <property type="match status" value="1"/>
</dbReference>
<reference evidence="7 8" key="1">
    <citation type="submission" date="2018-08" db="EMBL/GenBank/DDBJ databases">
        <title>Genomic Encyclopedia of Type Strains, Phase III (KMG-III): the genomes of soil and plant-associated and newly described type strains.</title>
        <authorList>
            <person name="Whitman W."/>
        </authorList>
    </citation>
    <scope>NUCLEOTIDE SEQUENCE [LARGE SCALE GENOMIC DNA]</scope>
    <source>
        <strain evidence="7 8">CECT 7375</strain>
    </source>
</reference>
<sequence length="335" mass="38508">MVIKKISSGYEVRFRVNGSGSREHRKVFPTKAECERFQRYTIAQFETQSDEKPWLEKTKDMRRLSELVELWDDTHGHFLRDGKRRKSKLLMIANELGDPAGSSLTRLEYTRWRTQRSKEGKSPKTLNNDLGYLSSMFNTLVKAEEIHYPNPLADIDNVRVPERELSYLTNDQITELLDEAKRGDNKHVYLITKISLSTGARWGEAEGLTTQRVRNNKVSFTDTKSGKNRSVPITPELYKEIHEHAKLTRGNKIFTPSISSFRRALKRTTIELPKGQAAHVLRHTFASHFIMNGGNILTLQKVLGHSDIKMTMRYAHLAPDFLEEATRLNPISKGI</sequence>
<dbReference type="InterPro" id="IPR011010">
    <property type="entry name" value="DNA_brk_join_enz"/>
</dbReference>
<proteinExistence type="predicted"/>
<evidence type="ECO:0000259" key="5">
    <source>
        <dbReference type="PROSITE" id="PS51898"/>
    </source>
</evidence>
<dbReference type="InterPro" id="IPR057084">
    <property type="entry name" value="Int_N"/>
</dbReference>
<dbReference type="InterPro" id="IPR044068">
    <property type="entry name" value="CB"/>
</dbReference>
<dbReference type="GO" id="GO:0003677">
    <property type="term" value="F:DNA binding"/>
    <property type="evidence" value="ECO:0007669"/>
    <property type="project" value="UniProtKB-UniRule"/>
</dbReference>
<keyword evidence="3" id="KW-0233">DNA recombination</keyword>
<dbReference type="CDD" id="cd00796">
    <property type="entry name" value="INT_Rci_Hp1_C"/>
    <property type="match status" value="1"/>
</dbReference>
<dbReference type="PROSITE" id="PS51898">
    <property type="entry name" value="TYR_RECOMBINASE"/>
    <property type="match status" value="1"/>
</dbReference>
<name>A0A3E0DQ85_9GAMM</name>
<dbReference type="InterPro" id="IPR002104">
    <property type="entry name" value="Integrase_catalytic"/>
</dbReference>
<feature type="domain" description="Tyr recombinase" evidence="5">
    <location>
        <begin position="163"/>
        <end position="327"/>
    </location>
</feature>
<dbReference type="Gene3D" id="1.10.443.10">
    <property type="entry name" value="Intergrase catalytic core"/>
    <property type="match status" value="1"/>
</dbReference>
<dbReference type="InterPro" id="IPR010998">
    <property type="entry name" value="Integrase_recombinase_N"/>
</dbReference>
<dbReference type="InterPro" id="IPR050090">
    <property type="entry name" value="Tyrosine_recombinase_XerCD"/>
</dbReference>
<feature type="domain" description="Core-binding (CB)" evidence="6">
    <location>
        <begin position="62"/>
        <end position="141"/>
    </location>
</feature>
<evidence type="ECO:0000256" key="3">
    <source>
        <dbReference type="ARBA" id="ARBA00023172"/>
    </source>
</evidence>
<comment type="caution">
    <text evidence="7">The sequence shown here is derived from an EMBL/GenBank/DDBJ whole genome shotgun (WGS) entry which is preliminary data.</text>
</comment>
<dbReference type="PANTHER" id="PTHR30349:SF93">
    <property type="entry name" value="FELS-2 PROPHAGE PROTEIN"/>
    <property type="match status" value="1"/>
</dbReference>
<dbReference type="OrthoDB" id="9057547at2"/>
<evidence type="ECO:0000313" key="8">
    <source>
        <dbReference type="Proteomes" id="UP000256542"/>
    </source>
</evidence>
<keyword evidence="1" id="KW-0229">DNA integration</keyword>
<evidence type="ECO:0000256" key="4">
    <source>
        <dbReference type="PROSITE-ProRule" id="PRU01248"/>
    </source>
</evidence>
<dbReference type="RefSeq" id="WP_115896981.1">
    <property type="nucleotide sequence ID" value="NZ_QUNG01000003.1"/>
</dbReference>
<keyword evidence="2 4" id="KW-0238">DNA-binding</keyword>
<dbReference type="PROSITE" id="PS51900">
    <property type="entry name" value="CB"/>
    <property type="match status" value="1"/>
</dbReference>
<gene>
    <name evidence="7" type="ORF">DFP81_103314</name>
</gene>
<dbReference type="GO" id="GO:0015074">
    <property type="term" value="P:DNA integration"/>
    <property type="evidence" value="ECO:0007669"/>
    <property type="project" value="UniProtKB-KW"/>
</dbReference>
<dbReference type="PANTHER" id="PTHR30349">
    <property type="entry name" value="PHAGE INTEGRASE-RELATED"/>
    <property type="match status" value="1"/>
</dbReference>
<dbReference type="InterPro" id="IPR013762">
    <property type="entry name" value="Integrase-like_cat_sf"/>
</dbReference>
<keyword evidence="8" id="KW-1185">Reference proteome</keyword>
<protein>
    <submittedName>
        <fullName evidence="7">Site-specific recombinase XerD</fullName>
    </submittedName>
</protein>
<dbReference type="Pfam" id="PF00589">
    <property type="entry name" value="Phage_integrase"/>
    <property type="match status" value="1"/>
</dbReference>
<dbReference type="GO" id="GO:0006310">
    <property type="term" value="P:DNA recombination"/>
    <property type="evidence" value="ECO:0007669"/>
    <property type="project" value="UniProtKB-KW"/>
</dbReference>
<accession>A0A3E0DQ85</accession>